<organism evidence="2 3">
    <name type="scientific">Alistipes hominis</name>
    <dbReference type="NCBI Taxonomy" id="2763015"/>
    <lineage>
        <taxon>Bacteria</taxon>
        <taxon>Pseudomonadati</taxon>
        <taxon>Bacteroidota</taxon>
        <taxon>Bacteroidia</taxon>
        <taxon>Bacteroidales</taxon>
        <taxon>Rikenellaceae</taxon>
        <taxon>Alistipes</taxon>
    </lineage>
</organism>
<keyword evidence="1" id="KW-0812">Transmembrane</keyword>
<dbReference type="Proteomes" id="UP000636891">
    <property type="component" value="Unassembled WGS sequence"/>
</dbReference>
<protein>
    <submittedName>
        <fullName evidence="2">Rod shape-determining protein MreD</fullName>
    </submittedName>
</protein>
<keyword evidence="1" id="KW-0472">Membrane</keyword>
<feature type="transmembrane region" description="Helical" evidence="1">
    <location>
        <begin position="34"/>
        <end position="58"/>
    </location>
</feature>
<keyword evidence="1" id="KW-1133">Transmembrane helix</keyword>
<dbReference type="RefSeq" id="WP_055203060.1">
    <property type="nucleotide sequence ID" value="NZ_JACOOK010000002.1"/>
</dbReference>
<keyword evidence="3" id="KW-1185">Reference proteome</keyword>
<proteinExistence type="predicted"/>
<comment type="caution">
    <text evidence="2">The sequence shown here is derived from an EMBL/GenBank/DDBJ whole genome shotgun (WGS) entry which is preliminary data.</text>
</comment>
<sequence length="171" mass="19352">MYRTLEYTILFVVMALLQVFLFSRIGVSVYIHPLAYVAFIILLPMEIAPLLLLTLGLLMGVTMDVFMGTAGINTIATLFVAFCRPTLLNLLAGKDEVKDGGIPNVNRLGIKKFIKYASFMVLLHSTVFFIFETLSLHFFYLTLLRILLSSAVTLLLVYFCQRLFSVNRQKP</sequence>
<evidence type="ECO:0000256" key="1">
    <source>
        <dbReference type="SAM" id="Phobius"/>
    </source>
</evidence>
<evidence type="ECO:0000313" key="2">
    <source>
        <dbReference type="EMBL" id="MBC5616456.1"/>
    </source>
</evidence>
<gene>
    <name evidence="2" type="ORF">H8S08_05395</name>
</gene>
<evidence type="ECO:0000313" key="3">
    <source>
        <dbReference type="Proteomes" id="UP000636891"/>
    </source>
</evidence>
<feature type="transmembrane region" description="Helical" evidence="1">
    <location>
        <begin position="113"/>
        <end position="131"/>
    </location>
</feature>
<reference evidence="2 3" key="1">
    <citation type="submission" date="2020-08" db="EMBL/GenBank/DDBJ databases">
        <title>Genome public.</title>
        <authorList>
            <person name="Liu C."/>
            <person name="Sun Q."/>
        </authorList>
    </citation>
    <scope>NUCLEOTIDE SEQUENCE [LARGE SCALE GENOMIC DNA]</scope>
    <source>
        <strain evidence="2 3">New-7</strain>
    </source>
</reference>
<name>A0ABR7CLD3_9BACT</name>
<accession>A0ABR7CLD3</accession>
<dbReference type="EMBL" id="JACOOK010000002">
    <property type="protein sequence ID" value="MBC5616456.1"/>
    <property type="molecule type" value="Genomic_DNA"/>
</dbReference>
<feature type="transmembrane region" description="Helical" evidence="1">
    <location>
        <begin position="137"/>
        <end position="160"/>
    </location>
</feature>
<feature type="transmembrane region" description="Helical" evidence="1">
    <location>
        <begin position="6"/>
        <end position="27"/>
    </location>
</feature>
<feature type="transmembrane region" description="Helical" evidence="1">
    <location>
        <begin position="70"/>
        <end position="92"/>
    </location>
</feature>